<evidence type="ECO:0000313" key="12">
    <source>
        <dbReference type="EMBL" id="GAA96225.1"/>
    </source>
</evidence>
<dbReference type="GO" id="GO:0004521">
    <property type="term" value="F:RNA endonuclease activity"/>
    <property type="evidence" value="ECO:0007669"/>
    <property type="project" value="UniProtKB-UniRule"/>
</dbReference>
<comment type="similarity">
    <text evidence="1 7">Belongs to the NOB1 family.</text>
</comment>
<proteinExistence type="inferred from homology"/>
<feature type="binding site" evidence="8">
    <location>
        <position position="314"/>
    </location>
    <ligand>
        <name>Zn(2+)</name>
        <dbReference type="ChEBI" id="CHEBI:29105"/>
    </ligand>
</feature>
<dbReference type="InterPro" id="IPR039907">
    <property type="entry name" value="NOB1"/>
</dbReference>
<dbReference type="SUPFAM" id="SSF144206">
    <property type="entry name" value="NOB1 zinc finger-like"/>
    <property type="match status" value="1"/>
</dbReference>
<feature type="compositionally biased region" description="Basic and acidic residues" evidence="9">
    <location>
        <begin position="435"/>
        <end position="444"/>
    </location>
</feature>
<evidence type="ECO:0000256" key="3">
    <source>
        <dbReference type="ARBA" id="ARBA00022723"/>
    </source>
</evidence>
<feature type="domain" description="Nin one binding (NOB1) Zn-ribbon-like" evidence="10">
    <location>
        <begin position="289"/>
        <end position="365"/>
    </location>
</feature>
<feature type="compositionally biased region" description="Basic and acidic residues" evidence="9">
    <location>
        <begin position="127"/>
        <end position="142"/>
    </location>
</feature>
<dbReference type="FunFam" id="3.40.50.1010:FF:000020">
    <property type="entry name" value="20S-pre-rRNA D-site endonuclease NOB1"/>
    <property type="match status" value="1"/>
</dbReference>
<evidence type="ECO:0000256" key="2">
    <source>
        <dbReference type="ARBA" id="ARBA00022722"/>
    </source>
</evidence>
<name>G7E065_MIXOS</name>
<evidence type="ECO:0000256" key="8">
    <source>
        <dbReference type="PIRSR" id="PIRSR037125-1"/>
    </source>
</evidence>
<dbReference type="GO" id="GO:0016787">
    <property type="term" value="F:hydrolase activity"/>
    <property type="evidence" value="ECO:0007669"/>
    <property type="project" value="UniProtKB-KW"/>
</dbReference>
<comment type="function">
    <text evidence="7">Required for the synthesis of 40S ribosome subunits. Has a role in processing 20S pre-rRNA into the mature 18S rRNA, where it is required for cleavage at the 3' end of the mature 18S rRNA (D-site). Accompanies the 20S pre-rRNA from the nucleus to the cytoplasm.</text>
</comment>
<keyword evidence="5 7" id="KW-0862">Zinc</keyword>
<dbReference type="CDD" id="cd09876">
    <property type="entry name" value="PIN_Nob1-like"/>
    <property type="match status" value="1"/>
</dbReference>
<gene>
    <name evidence="12" type="primary">Mo02889</name>
    <name evidence="12" type="ORF">E5Q_02889</name>
</gene>
<dbReference type="InterPro" id="IPR033411">
    <property type="entry name" value="Ribonuclease_PIN"/>
</dbReference>
<dbReference type="GO" id="GO:0046872">
    <property type="term" value="F:metal ion binding"/>
    <property type="evidence" value="ECO:0007669"/>
    <property type="project" value="UniProtKB-UniRule"/>
</dbReference>
<dbReference type="GO" id="GO:0005737">
    <property type="term" value="C:cytoplasm"/>
    <property type="evidence" value="ECO:0007669"/>
    <property type="project" value="UniProtKB-ARBA"/>
</dbReference>
<dbReference type="EMBL" id="BABT02000076">
    <property type="protein sequence ID" value="GAA96225.1"/>
    <property type="molecule type" value="Genomic_DNA"/>
</dbReference>
<keyword evidence="4" id="KW-0378">Hydrolase</keyword>
<feature type="domain" description="Ribonuclease PIN" evidence="11">
    <location>
        <begin position="7"/>
        <end position="106"/>
    </location>
</feature>
<evidence type="ECO:0000256" key="7">
    <source>
        <dbReference type="PIRNR" id="PIRNR037125"/>
    </source>
</evidence>
<feature type="binding site" evidence="8">
    <location>
        <position position="302"/>
    </location>
    <ligand>
        <name>Zn(2+)</name>
        <dbReference type="ChEBI" id="CHEBI:29105"/>
    </ligand>
</feature>
<feature type="compositionally biased region" description="Polar residues" evidence="9">
    <location>
        <begin position="149"/>
        <end position="162"/>
    </location>
</feature>
<dbReference type="Gene3D" id="3.40.50.1010">
    <property type="entry name" value="5'-nuclease"/>
    <property type="match status" value="1"/>
</dbReference>
<feature type="binding site" evidence="8">
    <location>
        <position position="317"/>
    </location>
    <ligand>
        <name>Zn(2+)</name>
        <dbReference type="ChEBI" id="CHEBI:29105"/>
    </ligand>
</feature>
<evidence type="ECO:0000256" key="1">
    <source>
        <dbReference type="ARBA" id="ARBA00005858"/>
    </source>
</evidence>
<organism evidence="12 13">
    <name type="scientific">Mixia osmundae (strain CBS 9802 / IAM 14324 / JCM 22182 / KY 12970)</name>
    <dbReference type="NCBI Taxonomy" id="764103"/>
    <lineage>
        <taxon>Eukaryota</taxon>
        <taxon>Fungi</taxon>
        <taxon>Dikarya</taxon>
        <taxon>Basidiomycota</taxon>
        <taxon>Pucciniomycotina</taxon>
        <taxon>Mixiomycetes</taxon>
        <taxon>Mixiales</taxon>
        <taxon>Mixiaceae</taxon>
        <taxon>Mixia</taxon>
    </lineage>
</organism>
<keyword evidence="13" id="KW-1185">Reference proteome</keyword>
<evidence type="ECO:0000259" key="10">
    <source>
        <dbReference type="Pfam" id="PF08772"/>
    </source>
</evidence>
<dbReference type="InterPro" id="IPR017117">
    <property type="entry name" value="Nob1_euk"/>
</dbReference>
<feature type="compositionally biased region" description="Polar residues" evidence="9">
    <location>
        <begin position="368"/>
        <end position="378"/>
    </location>
</feature>
<evidence type="ECO:0000256" key="5">
    <source>
        <dbReference type="ARBA" id="ARBA00022833"/>
    </source>
</evidence>
<dbReference type="InterPro" id="IPR014881">
    <property type="entry name" value="NOB1_Zn-bd"/>
</dbReference>
<evidence type="ECO:0000259" key="11">
    <source>
        <dbReference type="Pfam" id="PF17146"/>
    </source>
</evidence>
<dbReference type="PANTHER" id="PTHR12814">
    <property type="entry name" value="RNA-BINDING PROTEIN NOB1"/>
    <property type="match status" value="1"/>
</dbReference>
<reference evidence="12 13" key="1">
    <citation type="journal article" date="2011" name="J. Gen. Appl. Microbiol.">
        <title>Draft genome sequencing of the enigmatic basidiomycete Mixia osmundae.</title>
        <authorList>
            <person name="Nishida H."/>
            <person name="Nagatsuka Y."/>
            <person name="Sugiyama J."/>
        </authorList>
    </citation>
    <scope>NUCLEOTIDE SEQUENCE [LARGE SCALE GENOMIC DNA]</scope>
    <source>
        <strain evidence="13">CBS 9802 / IAM 14324 / JCM 22182 / KY 12970</strain>
    </source>
</reference>
<feature type="region of interest" description="Disordered" evidence="9">
    <location>
        <begin position="115"/>
        <end position="221"/>
    </location>
</feature>
<dbReference type="GO" id="GO:0030490">
    <property type="term" value="P:maturation of SSU-rRNA"/>
    <property type="evidence" value="ECO:0007669"/>
    <property type="project" value="TreeGrafter"/>
</dbReference>
<feature type="region of interest" description="Disordered" evidence="9">
    <location>
        <begin position="360"/>
        <end position="379"/>
    </location>
</feature>
<protein>
    <recommendedName>
        <fullName evidence="7">20S-pre-rRNA D-site endonuclease NOB1</fullName>
    </recommendedName>
</protein>
<evidence type="ECO:0000256" key="9">
    <source>
        <dbReference type="SAM" id="MobiDB-lite"/>
    </source>
</evidence>
<dbReference type="Pfam" id="PF08772">
    <property type="entry name" value="Zn_ribbon_NOB1"/>
    <property type="match status" value="1"/>
</dbReference>
<dbReference type="GO" id="GO:0030688">
    <property type="term" value="C:preribosome, small subunit precursor"/>
    <property type="evidence" value="ECO:0007669"/>
    <property type="project" value="TreeGrafter"/>
</dbReference>
<dbReference type="OrthoDB" id="446759at2759"/>
<dbReference type="InterPro" id="IPR036283">
    <property type="entry name" value="NOB1_Zf-like_sf"/>
</dbReference>
<dbReference type="HOGENOM" id="CLU_024666_2_0_1"/>
<dbReference type="eggNOG" id="KOG2463">
    <property type="taxonomic scope" value="Eukaryota"/>
</dbReference>
<accession>G7E065</accession>
<dbReference type="AlphaFoldDB" id="G7E065"/>
<feature type="compositionally biased region" description="Basic and acidic residues" evidence="9">
    <location>
        <begin position="163"/>
        <end position="195"/>
    </location>
</feature>
<dbReference type="GO" id="GO:0005730">
    <property type="term" value="C:nucleolus"/>
    <property type="evidence" value="ECO:0007669"/>
    <property type="project" value="UniProtKB-SubCell"/>
</dbReference>
<evidence type="ECO:0000256" key="4">
    <source>
        <dbReference type="ARBA" id="ARBA00022801"/>
    </source>
</evidence>
<feature type="region of interest" description="Disordered" evidence="9">
    <location>
        <begin position="431"/>
        <end position="468"/>
    </location>
</feature>
<dbReference type="Pfam" id="PF17146">
    <property type="entry name" value="PIN_6"/>
    <property type="match status" value="1"/>
</dbReference>
<dbReference type="Proteomes" id="UP000009131">
    <property type="component" value="Unassembled WGS sequence"/>
</dbReference>
<dbReference type="PIRSF" id="PIRSF037125">
    <property type="entry name" value="D-site_20S_pre-rRNA_nuclease"/>
    <property type="match status" value="1"/>
</dbReference>
<keyword evidence="2" id="KW-0540">Nuclease</keyword>
<dbReference type="PANTHER" id="PTHR12814:SF2">
    <property type="entry name" value="RNA-BINDING PROTEIN NOB1"/>
    <property type="match status" value="1"/>
</dbReference>
<dbReference type="Gene3D" id="6.20.210.10">
    <property type="entry name" value="Nin one binding (NOB1), Zn-ribbon-like"/>
    <property type="match status" value="1"/>
</dbReference>
<feature type="compositionally biased region" description="Polar residues" evidence="9">
    <location>
        <begin position="456"/>
        <end position="468"/>
    </location>
</feature>
<dbReference type="OMA" id="DYAMQNT"/>
<sequence length="468" mass="51260">MSRVKYLVLDAAPLIETSAASLRGRAITYVTTQDVLNEIRDKTSRDLLQDTDYLGLGDVGAEKTGLQTQEPSAEALLKVTSFAKLTGDIAVLSKEDIRIIALTLTLEIQENGLYRVRPEPGKPSQFELDKAAKKARLAERKQAAWRAKQSGSPLASTSSHSPPSEHRSILQDDVHPDGHVPEQGDHRDESGRSSEPEPALVASASNEGEHSGDESDSSAGSWITPENVIQHKVRDQGLFGTLAAQTEQGSTDTLRDGKIKSACMTGDYAMQNVMLQMGLNVLGSAGKLVTEVRTWILRCHACFKLCKDPAKKFCPSCGNDTLLRTSITYVPASPDNPRGYILHLKKNFQYRNRGTIYSIPSPKPGSAKPSQSKQQNGATLILREDQKEYQRGLRRAEILKAKEDKALAKAIARGGPNATLDWEPAMLMGHHAKGRRADQHDQVGKDGLPVIGYRRNPNQTRRATGNDR</sequence>
<dbReference type="RefSeq" id="XP_014570843.1">
    <property type="nucleotide sequence ID" value="XM_014715357.1"/>
</dbReference>
<keyword evidence="3 7" id="KW-0479">Metal-binding</keyword>
<feature type="binding site" evidence="8">
    <location>
        <position position="299"/>
    </location>
    <ligand>
        <name>Zn(2+)</name>
        <dbReference type="ChEBI" id="CHEBI:29105"/>
    </ligand>
</feature>
<evidence type="ECO:0000313" key="13">
    <source>
        <dbReference type="Proteomes" id="UP000009131"/>
    </source>
</evidence>
<dbReference type="FunCoup" id="G7E065">
    <property type="interactions" value="357"/>
</dbReference>
<evidence type="ECO:0000256" key="6">
    <source>
        <dbReference type="ARBA" id="ARBA00023242"/>
    </source>
</evidence>
<dbReference type="STRING" id="764103.G7E065"/>
<dbReference type="InParanoid" id="G7E065"/>
<reference evidence="12 13" key="2">
    <citation type="journal article" date="2012" name="Open Biol.">
        <title>Characteristics of nucleosomes and linker DNA regions on the genome of the basidiomycete Mixia osmundae revealed by mono- and dinucleosome mapping.</title>
        <authorList>
            <person name="Nishida H."/>
            <person name="Kondo S."/>
            <person name="Matsumoto T."/>
            <person name="Suzuki Y."/>
            <person name="Yoshikawa H."/>
            <person name="Taylor T.D."/>
            <person name="Sugiyama J."/>
        </authorList>
    </citation>
    <scope>NUCLEOTIDE SEQUENCE [LARGE SCALE GENOMIC DNA]</scope>
    <source>
        <strain evidence="13">CBS 9802 / IAM 14324 / JCM 22182 / KY 12970</strain>
    </source>
</reference>
<comment type="subcellular location">
    <subcellularLocation>
        <location evidence="7">Nucleus</location>
        <location evidence="7">Nucleolus</location>
    </subcellularLocation>
</comment>
<comment type="caution">
    <text evidence="12">The sequence shown here is derived from an EMBL/GenBank/DDBJ whole genome shotgun (WGS) entry which is preliminary data.</text>
</comment>
<keyword evidence="6 7" id="KW-0539">Nucleus</keyword>